<accession>A0A938Y6X8</accession>
<feature type="signal peptide" evidence="2">
    <location>
        <begin position="1"/>
        <end position="34"/>
    </location>
</feature>
<dbReference type="RefSeq" id="WP_205291632.1">
    <property type="nucleotide sequence ID" value="NZ_CP074406.1"/>
</dbReference>
<dbReference type="SUPFAM" id="SSF50998">
    <property type="entry name" value="Quinoprotein alcohol dehydrogenase-like"/>
    <property type="match status" value="1"/>
</dbReference>
<dbReference type="Proteomes" id="UP000663791">
    <property type="component" value="Unassembled WGS sequence"/>
</dbReference>
<dbReference type="EMBL" id="JAERTX010000008">
    <property type="protein sequence ID" value="MBM9460319.1"/>
    <property type="molecule type" value="Genomic_DNA"/>
</dbReference>
<comment type="caution">
    <text evidence="4">The sequence shown here is derived from an EMBL/GenBank/DDBJ whole genome shotgun (WGS) entry which is preliminary data.</text>
</comment>
<keyword evidence="2" id="KW-0732">Signal</keyword>
<proteinExistence type="predicted"/>
<protein>
    <submittedName>
        <fullName evidence="4">PQQ-binding-like beta-propeller repeat protein</fullName>
    </submittedName>
</protein>
<organism evidence="4 5">
    <name type="scientific">Nocardioides faecalis</name>
    <dbReference type="NCBI Taxonomy" id="2803858"/>
    <lineage>
        <taxon>Bacteria</taxon>
        <taxon>Bacillati</taxon>
        <taxon>Actinomycetota</taxon>
        <taxon>Actinomycetes</taxon>
        <taxon>Propionibacteriales</taxon>
        <taxon>Nocardioidaceae</taxon>
        <taxon>Nocardioides</taxon>
    </lineage>
</organism>
<feature type="domain" description="Pyrrolo-quinoline quinone repeat" evidence="3">
    <location>
        <begin position="272"/>
        <end position="364"/>
    </location>
</feature>
<dbReference type="InterPro" id="IPR002372">
    <property type="entry name" value="PQQ_rpt_dom"/>
</dbReference>
<dbReference type="Pfam" id="PF13360">
    <property type="entry name" value="PQQ_2"/>
    <property type="match status" value="1"/>
</dbReference>
<dbReference type="InterPro" id="IPR015943">
    <property type="entry name" value="WD40/YVTN_repeat-like_dom_sf"/>
</dbReference>
<gene>
    <name evidence="4" type="ORF">JK386_10430</name>
</gene>
<sequence>MPAPYDVPCRSTRSRRRAALLAAPLLLLPMVACSDNDRDDPDGIDTGGGGREGVPTSMADLRWNVDDSLADTDVCGTWVVRSSVGEEPLHVLDVATERVLVPQVTAPPGSELAPAQDWLTSGGCVPTEDGPVVVVETQERYADLDAAPPKLVAGFTPTGEQLWVREADGRVFGDYTGQGAFLLEALTKGEDLDAWTLVDARSGETVAEGADRPADVEAQQPMTVLGRDLVSTIEGEVLRLPGHRVELTGAPGLVDAERVLLRTVEAMELVRLRDGEVLWRRPDAQPVVVGVQVADLSTGIVLASAGGSFVGLDLATGETRWTSPVAPEEVNDVQPQVGAGVVVLQRPDDLDEQVVLSARTGEVLDTDEHLVAGADVLLAVDEDGRPRSIAADDLD</sequence>
<dbReference type="Gene3D" id="2.130.10.10">
    <property type="entry name" value="YVTN repeat-like/Quinoprotein amine dehydrogenase"/>
    <property type="match status" value="1"/>
</dbReference>
<feature type="chain" id="PRO_5037267134" evidence="2">
    <location>
        <begin position="35"/>
        <end position="395"/>
    </location>
</feature>
<reference evidence="4" key="1">
    <citation type="submission" date="2021-01" db="EMBL/GenBank/DDBJ databases">
        <title>Novel species in genus Nocardioides.</title>
        <authorList>
            <person name="Zhang G."/>
        </authorList>
    </citation>
    <scope>NUCLEOTIDE SEQUENCE</scope>
    <source>
        <strain evidence="4">Zg-536</strain>
    </source>
</reference>
<keyword evidence="5" id="KW-1185">Reference proteome</keyword>
<evidence type="ECO:0000256" key="1">
    <source>
        <dbReference type="SAM" id="MobiDB-lite"/>
    </source>
</evidence>
<dbReference type="InterPro" id="IPR011047">
    <property type="entry name" value="Quinoprotein_ADH-like_sf"/>
</dbReference>
<evidence type="ECO:0000259" key="3">
    <source>
        <dbReference type="Pfam" id="PF13360"/>
    </source>
</evidence>
<evidence type="ECO:0000313" key="5">
    <source>
        <dbReference type="Proteomes" id="UP000663791"/>
    </source>
</evidence>
<name>A0A938Y6X8_9ACTN</name>
<dbReference type="AlphaFoldDB" id="A0A938Y6X8"/>
<evidence type="ECO:0000313" key="4">
    <source>
        <dbReference type="EMBL" id="MBM9460319.1"/>
    </source>
</evidence>
<evidence type="ECO:0000256" key="2">
    <source>
        <dbReference type="SAM" id="SignalP"/>
    </source>
</evidence>
<feature type="region of interest" description="Disordered" evidence="1">
    <location>
        <begin position="36"/>
        <end position="57"/>
    </location>
</feature>